<feature type="compositionally biased region" description="Polar residues" evidence="1">
    <location>
        <begin position="22"/>
        <end position="32"/>
    </location>
</feature>
<sequence length="99" mass="9940">MGIISAVRSQLPVPASQPHPASGTSEGASVAQSIAAVAEPLRPDAVRQPDSAPASVGVQLAEVDENREPVVAARAAAEAARDAYIRASIAAGINPLPLP</sequence>
<gene>
    <name evidence="2" type="ORF">ACFOD6_16355</name>
</gene>
<accession>A0ABV7DWU7</accession>
<proteinExistence type="predicted"/>
<evidence type="ECO:0000313" key="3">
    <source>
        <dbReference type="Proteomes" id="UP001595445"/>
    </source>
</evidence>
<reference evidence="3" key="1">
    <citation type="journal article" date="2019" name="Int. J. Syst. Evol. Microbiol.">
        <title>The Global Catalogue of Microorganisms (GCM) 10K type strain sequencing project: providing services to taxonomists for standard genome sequencing and annotation.</title>
        <authorList>
            <consortium name="The Broad Institute Genomics Platform"/>
            <consortium name="The Broad Institute Genome Sequencing Center for Infectious Disease"/>
            <person name="Wu L."/>
            <person name="Ma J."/>
        </authorList>
    </citation>
    <scope>NUCLEOTIDE SEQUENCE [LARGE SCALE GENOMIC DNA]</scope>
    <source>
        <strain evidence="3">KCTC 62102</strain>
    </source>
</reference>
<comment type="caution">
    <text evidence="2">The sequence shown here is derived from an EMBL/GenBank/DDBJ whole genome shotgun (WGS) entry which is preliminary data.</text>
</comment>
<dbReference type="RefSeq" id="WP_197641461.1">
    <property type="nucleotide sequence ID" value="NZ_JAEACP010000001.1"/>
</dbReference>
<dbReference type="EMBL" id="JBHRSM010000025">
    <property type="protein sequence ID" value="MFC3087621.1"/>
    <property type="molecule type" value="Genomic_DNA"/>
</dbReference>
<dbReference type="Proteomes" id="UP001595445">
    <property type="component" value="Unassembled WGS sequence"/>
</dbReference>
<protein>
    <submittedName>
        <fullName evidence="2">Uncharacterized protein</fullName>
    </submittedName>
</protein>
<feature type="region of interest" description="Disordered" evidence="1">
    <location>
        <begin position="1"/>
        <end position="34"/>
    </location>
</feature>
<evidence type="ECO:0000313" key="2">
    <source>
        <dbReference type="EMBL" id="MFC3087621.1"/>
    </source>
</evidence>
<keyword evidence="3" id="KW-1185">Reference proteome</keyword>
<evidence type="ECO:0000256" key="1">
    <source>
        <dbReference type="SAM" id="MobiDB-lite"/>
    </source>
</evidence>
<name>A0ABV7DWU7_9RHOB</name>
<organism evidence="2 3">
    <name type="scientific">Tabrizicola soli</name>
    <dbReference type="NCBI Taxonomy" id="2185115"/>
    <lineage>
        <taxon>Bacteria</taxon>
        <taxon>Pseudomonadati</taxon>
        <taxon>Pseudomonadota</taxon>
        <taxon>Alphaproteobacteria</taxon>
        <taxon>Rhodobacterales</taxon>
        <taxon>Paracoccaceae</taxon>
        <taxon>Tabrizicola</taxon>
    </lineage>
</organism>